<proteinExistence type="inferred from homology"/>
<evidence type="ECO:0000313" key="9">
    <source>
        <dbReference type="EMBL" id="KXK25882.1"/>
    </source>
</evidence>
<dbReference type="GO" id="GO:0003677">
    <property type="term" value="F:DNA binding"/>
    <property type="evidence" value="ECO:0007669"/>
    <property type="project" value="UniProtKB-KW"/>
</dbReference>
<dbReference type="PANTHER" id="PTHR43133">
    <property type="entry name" value="RNA POLYMERASE ECF-TYPE SIGMA FACTO"/>
    <property type="match status" value="1"/>
</dbReference>
<evidence type="ECO:0000256" key="2">
    <source>
        <dbReference type="ARBA" id="ARBA00023015"/>
    </source>
</evidence>
<evidence type="ECO:0000256" key="3">
    <source>
        <dbReference type="ARBA" id="ARBA00023082"/>
    </source>
</evidence>
<dbReference type="NCBIfam" id="TIGR02937">
    <property type="entry name" value="sigma70-ECF"/>
    <property type="match status" value="1"/>
</dbReference>
<evidence type="ECO:0000256" key="6">
    <source>
        <dbReference type="SAM" id="MobiDB-lite"/>
    </source>
</evidence>
<keyword evidence="4" id="KW-0238">DNA-binding</keyword>
<evidence type="ECO:0000259" key="7">
    <source>
        <dbReference type="Pfam" id="PF04542"/>
    </source>
</evidence>
<name>A0A136LW75_9BACT</name>
<sequence>MAEKLDTATDDSALIREFCENSNFDAFGIIYEKYATPVYRSLYVKVGNKEIAEELLSDTFTTLLEILPNFRSDSSLKTFITGVAFNKARQYWQKNSDGPLSLEEDLAGMDDEEEDEEEEQQTEHQIRFEKQLVEAIMSELEPPYNEVLEMRFIRGMSINQTAEELNLTSANVRVIQHRALKKAQTIAGGLVESGNGTD</sequence>
<dbReference type="EMBL" id="JYNZ01000006">
    <property type="protein sequence ID" value="KXK25882.1"/>
    <property type="molecule type" value="Genomic_DNA"/>
</dbReference>
<keyword evidence="2" id="KW-0805">Transcription regulation</keyword>
<dbReference type="Gene3D" id="1.10.1740.10">
    <property type="match status" value="1"/>
</dbReference>
<dbReference type="SUPFAM" id="SSF88946">
    <property type="entry name" value="Sigma2 domain of RNA polymerase sigma factors"/>
    <property type="match status" value="1"/>
</dbReference>
<feature type="region of interest" description="Disordered" evidence="6">
    <location>
        <begin position="97"/>
        <end position="123"/>
    </location>
</feature>
<dbReference type="PANTHER" id="PTHR43133:SF8">
    <property type="entry name" value="RNA POLYMERASE SIGMA FACTOR HI_1459-RELATED"/>
    <property type="match status" value="1"/>
</dbReference>
<evidence type="ECO:0000313" key="10">
    <source>
        <dbReference type="Proteomes" id="UP000070457"/>
    </source>
</evidence>
<dbReference type="InterPro" id="IPR039425">
    <property type="entry name" value="RNA_pol_sigma-70-like"/>
</dbReference>
<organism evidence="9 10">
    <name type="scientific">candidate division WS6 bacterium OLB20</name>
    <dbReference type="NCBI Taxonomy" id="1617426"/>
    <lineage>
        <taxon>Bacteria</taxon>
        <taxon>Candidatus Dojkabacteria</taxon>
    </lineage>
</organism>
<dbReference type="InterPro" id="IPR014284">
    <property type="entry name" value="RNA_pol_sigma-70_dom"/>
</dbReference>
<protein>
    <submittedName>
        <fullName evidence="9">RNA polymerase sigma factor SigX</fullName>
    </submittedName>
</protein>
<accession>A0A136LW75</accession>
<reference evidence="9 10" key="1">
    <citation type="submission" date="2015-02" db="EMBL/GenBank/DDBJ databases">
        <title>Improved understanding of the partial-nitritation anammox process through 23 genomes representing the majority of the microbial community.</title>
        <authorList>
            <person name="Speth D.R."/>
            <person name="In T Zandt M."/>
            <person name="Guerrero Cruz S."/>
            <person name="Jetten M.S."/>
            <person name="Dutilh B.E."/>
        </authorList>
    </citation>
    <scope>NUCLEOTIDE SEQUENCE [LARGE SCALE GENOMIC DNA]</scope>
    <source>
        <strain evidence="9">OLB20</strain>
    </source>
</reference>
<feature type="domain" description="RNA polymerase sigma-70 region 2" evidence="7">
    <location>
        <begin position="30"/>
        <end position="96"/>
    </location>
</feature>
<dbReference type="GO" id="GO:0016987">
    <property type="term" value="F:sigma factor activity"/>
    <property type="evidence" value="ECO:0007669"/>
    <property type="project" value="UniProtKB-KW"/>
</dbReference>
<dbReference type="InterPro" id="IPR036388">
    <property type="entry name" value="WH-like_DNA-bd_sf"/>
</dbReference>
<dbReference type="InterPro" id="IPR013249">
    <property type="entry name" value="RNA_pol_sigma70_r4_t2"/>
</dbReference>
<dbReference type="InterPro" id="IPR013324">
    <property type="entry name" value="RNA_pol_sigma_r3/r4-like"/>
</dbReference>
<keyword evidence="5" id="KW-0804">Transcription</keyword>
<dbReference type="Pfam" id="PF04542">
    <property type="entry name" value="Sigma70_r2"/>
    <property type="match status" value="1"/>
</dbReference>
<comment type="similarity">
    <text evidence="1">Belongs to the sigma-70 factor family. ECF subfamily.</text>
</comment>
<keyword evidence="3" id="KW-0731">Sigma factor</keyword>
<evidence type="ECO:0000259" key="8">
    <source>
        <dbReference type="Pfam" id="PF08281"/>
    </source>
</evidence>
<dbReference type="GO" id="GO:0006352">
    <property type="term" value="P:DNA-templated transcription initiation"/>
    <property type="evidence" value="ECO:0007669"/>
    <property type="project" value="InterPro"/>
</dbReference>
<dbReference type="Gene3D" id="1.10.10.10">
    <property type="entry name" value="Winged helix-like DNA-binding domain superfamily/Winged helix DNA-binding domain"/>
    <property type="match status" value="1"/>
</dbReference>
<dbReference type="AlphaFoldDB" id="A0A136LW75"/>
<dbReference type="Pfam" id="PF08281">
    <property type="entry name" value="Sigma70_r4_2"/>
    <property type="match status" value="1"/>
</dbReference>
<dbReference type="InterPro" id="IPR013325">
    <property type="entry name" value="RNA_pol_sigma_r2"/>
</dbReference>
<feature type="domain" description="RNA polymerase sigma factor 70 region 4 type 2" evidence="8">
    <location>
        <begin position="131"/>
        <end position="182"/>
    </location>
</feature>
<feature type="compositionally biased region" description="Acidic residues" evidence="6">
    <location>
        <begin position="102"/>
        <end position="120"/>
    </location>
</feature>
<dbReference type="InterPro" id="IPR007627">
    <property type="entry name" value="RNA_pol_sigma70_r2"/>
</dbReference>
<evidence type="ECO:0000256" key="4">
    <source>
        <dbReference type="ARBA" id="ARBA00023125"/>
    </source>
</evidence>
<dbReference type="STRING" id="1617426.TR69_WS6001001488"/>
<dbReference type="Proteomes" id="UP000070457">
    <property type="component" value="Unassembled WGS sequence"/>
</dbReference>
<comment type="caution">
    <text evidence="9">The sequence shown here is derived from an EMBL/GenBank/DDBJ whole genome shotgun (WGS) entry which is preliminary data.</text>
</comment>
<dbReference type="SUPFAM" id="SSF88659">
    <property type="entry name" value="Sigma3 and sigma4 domains of RNA polymerase sigma factors"/>
    <property type="match status" value="1"/>
</dbReference>
<gene>
    <name evidence="9" type="primary">sigX</name>
    <name evidence="9" type="ORF">TR69_WS6001001488</name>
</gene>
<dbReference type="CDD" id="cd06171">
    <property type="entry name" value="Sigma70_r4"/>
    <property type="match status" value="1"/>
</dbReference>
<evidence type="ECO:0000256" key="1">
    <source>
        <dbReference type="ARBA" id="ARBA00010641"/>
    </source>
</evidence>
<evidence type="ECO:0000256" key="5">
    <source>
        <dbReference type="ARBA" id="ARBA00023163"/>
    </source>
</evidence>